<reference evidence="2" key="1">
    <citation type="submission" date="2013-01" db="EMBL/GenBank/DDBJ databases">
        <title>Draft Genome Sequence of a Mulberry Tree, Morus notabilis C.K. Schneid.</title>
        <authorList>
            <person name="He N."/>
            <person name="Zhao S."/>
        </authorList>
    </citation>
    <scope>NUCLEOTIDE SEQUENCE</scope>
</reference>
<dbReference type="EMBL" id="KE344738">
    <property type="protein sequence ID" value="EXB76926.1"/>
    <property type="molecule type" value="Genomic_DNA"/>
</dbReference>
<accession>W9R955</accession>
<evidence type="ECO:0000313" key="1">
    <source>
        <dbReference type="EMBL" id="EXB76926.1"/>
    </source>
</evidence>
<keyword evidence="2" id="KW-1185">Reference proteome</keyword>
<dbReference type="Proteomes" id="UP000030645">
    <property type="component" value="Unassembled WGS sequence"/>
</dbReference>
<name>W9R955_9ROSA</name>
<evidence type="ECO:0000313" key="2">
    <source>
        <dbReference type="Proteomes" id="UP000030645"/>
    </source>
</evidence>
<organism evidence="1 2">
    <name type="scientific">Morus notabilis</name>
    <dbReference type="NCBI Taxonomy" id="981085"/>
    <lineage>
        <taxon>Eukaryota</taxon>
        <taxon>Viridiplantae</taxon>
        <taxon>Streptophyta</taxon>
        <taxon>Embryophyta</taxon>
        <taxon>Tracheophyta</taxon>
        <taxon>Spermatophyta</taxon>
        <taxon>Magnoliopsida</taxon>
        <taxon>eudicotyledons</taxon>
        <taxon>Gunneridae</taxon>
        <taxon>Pentapetalae</taxon>
        <taxon>rosids</taxon>
        <taxon>fabids</taxon>
        <taxon>Rosales</taxon>
        <taxon>Moraceae</taxon>
        <taxon>Moreae</taxon>
        <taxon>Morus</taxon>
    </lineage>
</organism>
<dbReference type="AlphaFoldDB" id="W9R955"/>
<proteinExistence type="predicted"/>
<gene>
    <name evidence="1" type="ORF">L484_017927</name>
</gene>
<protein>
    <submittedName>
        <fullName evidence="1">Uncharacterized protein</fullName>
    </submittedName>
</protein>
<sequence>MNGPFSILTVSRSITASSGWGDDFEQEKGGLKELSMGTETLKSYPKEGGMSNTEVPPSNSGMHILWTQELLGHY</sequence>